<evidence type="ECO:0000313" key="5">
    <source>
        <dbReference type="EMBL" id="VDI00789.1"/>
    </source>
</evidence>
<evidence type="ECO:0000256" key="3">
    <source>
        <dbReference type="SAM" id="MobiDB-lite"/>
    </source>
</evidence>
<proteinExistence type="predicted"/>
<keyword evidence="2" id="KW-0479">Metal-binding</keyword>
<dbReference type="PANTHER" id="PTHR33480">
    <property type="entry name" value="SET DOMAIN-CONTAINING PROTEIN-RELATED"/>
    <property type="match status" value="1"/>
</dbReference>
<evidence type="ECO:0000256" key="2">
    <source>
        <dbReference type="ARBA" id="ARBA00022723"/>
    </source>
</evidence>
<sequence length="329" mass="37916">MAEQKAEALNDDEISGYLVEVSPIKTSQQNNKYFDGTINSNRKTFQHFVCFDVSKHSQFRSAGTQKSPVKLQRISQVPKFSCKEQPKETSEHCTLEKIQNLPEKSKLFGIKENELAEVARHMGHELAVHRQYYRLQDDVIELAKVSKLLLAVESGKANSFRGMSIDDIDIDGLPNVDDYEEIESTFGRFTNLVARWSGSAHDIHMLRTSNIRTVLERDNDGLQNGIRLGNSGYACKSYLITLYMRPSDQSKERYNGSHCRTRVTIERAFCWLKRCFHCLHGEIRMHHERAFTIIAARRCKLAEDISHMETEERERKDDTKKENQPTVSI</sequence>
<dbReference type="EMBL" id="UYJE01001272">
    <property type="protein sequence ID" value="VDI00789.1"/>
    <property type="molecule type" value="Genomic_DNA"/>
</dbReference>
<comment type="cofactor">
    <cofactor evidence="1">
        <name>a divalent metal cation</name>
        <dbReference type="ChEBI" id="CHEBI:60240"/>
    </cofactor>
</comment>
<accession>A0A8B6C5U3</accession>
<feature type="compositionally biased region" description="Basic and acidic residues" evidence="3">
    <location>
        <begin position="308"/>
        <end position="323"/>
    </location>
</feature>
<dbReference type="Pfam" id="PF13359">
    <property type="entry name" value="DDE_Tnp_4"/>
    <property type="match status" value="1"/>
</dbReference>
<evidence type="ECO:0000259" key="4">
    <source>
        <dbReference type="Pfam" id="PF13359"/>
    </source>
</evidence>
<dbReference type="AlphaFoldDB" id="A0A8B6C5U3"/>
<feature type="domain" description="DDE Tnp4" evidence="4">
    <location>
        <begin position="187"/>
        <end position="295"/>
    </location>
</feature>
<dbReference type="Proteomes" id="UP000596742">
    <property type="component" value="Unassembled WGS sequence"/>
</dbReference>
<feature type="region of interest" description="Disordered" evidence="3">
    <location>
        <begin position="308"/>
        <end position="329"/>
    </location>
</feature>
<protein>
    <recommendedName>
        <fullName evidence="4">DDE Tnp4 domain-containing protein</fullName>
    </recommendedName>
</protein>
<name>A0A8B6C5U3_MYTGA</name>
<dbReference type="OrthoDB" id="5376140at2759"/>
<gene>
    <name evidence="5" type="ORF">MGAL_10B070651</name>
</gene>
<reference evidence="5" key="1">
    <citation type="submission" date="2018-11" db="EMBL/GenBank/DDBJ databases">
        <authorList>
            <person name="Alioto T."/>
            <person name="Alioto T."/>
        </authorList>
    </citation>
    <scope>NUCLEOTIDE SEQUENCE</scope>
</reference>
<comment type="caution">
    <text evidence="5">The sequence shown here is derived from an EMBL/GenBank/DDBJ whole genome shotgun (WGS) entry which is preliminary data.</text>
</comment>
<organism evidence="5 6">
    <name type="scientific">Mytilus galloprovincialis</name>
    <name type="common">Mediterranean mussel</name>
    <dbReference type="NCBI Taxonomy" id="29158"/>
    <lineage>
        <taxon>Eukaryota</taxon>
        <taxon>Metazoa</taxon>
        <taxon>Spiralia</taxon>
        <taxon>Lophotrochozoa</taxon>
        <taxon>Mollusca</taxon>
        <taxon>Bivalvia</taxon>
        <taxon>Autobranchia</taxon>
        <taxon>Pteriomorphia</taxon>
        <taxon>Mytilida</taxon>
        <taxon>Mytiloidea</taxon>
        <taxon>Mytilidae</taxon>
        <taxon>Mytilinae</taxon>
        <taxon>Mytilus</taxon>
    </lineage>
</organism>
<evidence type="ECO:0000256" key="1">
    <source>
        <dbReference type="ARBA" id="ARBA00001968"/>
    </source>
</evidence>
<evidence type="ECO:0000313" key="6">
    <source>
        <dbReference type="Proteomes" id="UP000596742"/>
    </source>
</evidence>
<keyword evidence="6" id="KW-1185">Reference proteome</keyword>
<dbReference type="InterPro" id="IPR027806">
    <property type="entry name" value="HARBI1_dom"/>
</dbReference>
<dbReference type="GO" id="GO:0046872">
    <property type="term" value="F:metal ion binding"/>
    <property type="evidence" value="ECO:0007669"/>
    <property type="project" value="UniProtKB-KW"/>
</dbReference>